<keyword evidence="1" id="KW-0472">Membrane</keyword>
<gene>
    <name evidence="2" type="ORF">WG926_22905</name>
</gene>
<keyword evidence="1" id="KW-0812">Transmembrane</keyword>
<feature type="transmembrane region" description="Helical" evidence="1">
    <location>
        <begin position="336"/>
        <end position="358"/>
    </location>
</feature>
<dbReference type="InterPro" id="IPR005625">
    <property type="entry name" value="PepSY-ass_TM"/>
</dbReference>
<feature type="transmembrane region" description="Helical" evidence="1">
    <location>
        <begin position="466"/>
        <end position="486"/>
    </location>
</feature>
<feature type="transmembrane region" description="Helical" evidence="1">
    <location>
        <begin position="370"/>
        <end position="392"/>
    </location>
</feature>
<feature type="transmembrane region" description="Helical" evidence="1">
    <location>
        <begin position="136"/>
        <end position="160"/>
    </location>
</feature>
<dbReference type="Proteomes" id="UP001413721">
    <property type="component" value="Unassembled WGS sequence"/>
</dbReference>
<feature type="transmembrane region" description="Helical" evidence="1">
    <location>
        <begin position="181"/>
        <end position="203"/>
    </location>
</feature>
<dbReference type="Pfam" id="PF03929">
    <property type="entry name" value="PepSY_TM"/>
    <property type="match status" value="1"/>
</dbReference>
<feature type="transmembrane region" description="Helical" evidence="1">
    <location>
        <begin position="12"/>
        <end position="36"/>
    </location>
</feature>
<dbReference type="RefSeq" id="WP_345934169.1">
    <property type="nucleotide sequence ID" value="NZ_JBBKTV010000007.1"/>
</dbReference>
<evidence type="ECO:0000313" key="2">
    <source>
        <dbReference type="EMBL" id="MEN2991181.1"/>
    </source>
</evidence>
<evidence type="ECO:0000313" key="3">
    <source>
        <dbReference type="Proteomes" id="UP001413721"/>
    </source>
</evidence>
<dbReference type="EMBL" id="JBBKTW010000010">
    <property type="protein sequence ID" value="MEN2991181.1"/>
    <property type="molecule type" value="Genomic_DNA"/>
</dbReference>
<comment type="caution">
    <text evidence="2">The sequence shown here is derived from an EMBL/GenBank/DDBJ whole genome shotgun (WGS) entry which is preliminary data.</text>
</comment>
<name>A0ABU9YQU9_9PROT</name>
<protein>
    <submittedName>
        <fullName evidence="2">PepSY-associated TM helix domain-containing protein</fullName>
    </submittedName>
</protein>
<dbReference type="PANTHER" id="PTHR34219">
    <property type="entry name" value="IRON-REGULATED INNER MEMBRANE PROTEIN-RELATED"/>
    <property type="match status" value="1"/>
</dbReference>
<sequence length="496" mass="53496">MKGALLQSMTWLHSWAGLVFGWLLFAIFVTGTLAVFDDEIDAWMRPDLVVSGGPFDPDRVMAQLSRDIPGADRLIIALPDDRRPYASVGWFGDDGFRLRLIDPATGADLHARETAGGDFFFRFHYRLYTPGAIGKWVVGVAAMAMLVAMLAGVLIHLRIFKDIFTFRPWASPRRAWLDGHLLLAVLFLPFHVMITYTGLAILYDTYMPAAIDQLYDGRRGAYLAALYPEGPLPDRPAAGVAAPLAPLGPMLDTFRRPDGGPGVRLLIVDHPGDAAALVHVHDAWDRRLTRDADIASFDGVSGALIGERRTRRPAHAVQAAMIGLHRVSFADPVIRWLYVAGGAAGSAMIATGLVLFTGRRPTEVSRFPAVAARINTGTVAGLLLACIAYLWGNRLLPVAMEMRSLAEVAVFLAVWLLAILHGLMVRPAVGWTTQLGLAAALCLLLPVLDLISTGGQAGAALGRGDAVTIGVHLSAIGSGIGFGWIARTVCRRGFRS</sequence>
<accession>A0ABU9YQU9</accession>
<feature type="transmembrane region" description="Helical" evidence="1">
    <location>
        <begin position="435"/>
        <end position="454"/>
    </location>
</feature>
<reference evidence="2 3" key="1">
    <citation type="submission" date="2024-03" db="EMBL/GenBank/DDBJ databases">
        <title>High-quality draft genome sequencing of Tistrella sp. BH-R2-4.</title>
        <authorList>
            <person name="Dong C."/>
        </authorList>
    </citation>
    <scope>NUCLEOTIDE SEQUENCE [LARGE SCALE GENOMIC DNA]</scope>
    <source>
        <strain evidence="2 3">BH-R2-4</strain>
    </source>
</reference>
<keyword evidence="1" id="KW-1133">Transmembrane helix</keyword>
<dbReference type="PANTHER" id="PTHR34219:SF4">
    <property type="entry name" value="PEPSY DOMAIN-CONTAINING PROTEIN"/>
    <property type="match status" value="1"/>
</dbReference>
<evidence type="ECO:0000256" key="1">
    <source>
        <dbReference type="SAM" id="Phobius"/>
    </source>
</evidence>
<feature type="transmembrane region" description="Helical" evidence="1">
    <location>
        <begin position="404"/>
        <end position="423"/>
    </location>
</feature>
<organism evidence="2 3">
    <name type="scientific">Tistrella arctica</name>
    <dbReference type="NCBI Taxonomy" id="3133430"/>
    <lineage>
        <taxon>Bacteria</taxon>
        <taxon>Pseudomonadati</taxon>
        <taxon>Pseudomonadota</taxon>
        <taxon>Alphaproteobacteria</taxon>
        <taxon>Geminicoccales</taxon>
        <taxon>Geminicoccaceae</taxon>
        <taxon>Tistrella</taxon>
    </lineage>
</organism>
<proteinExistence type="predicted"/>
<keyword evidence="3" id="KW-1185">Reference proteome</keyword>